<reference evidence="2 3" key="1">
    <citation type="submission" date="2024-04" db="EMBL/GenBank/DDBJ databases">
        <title>Novel species of the genus Ideonella isolated from streams.</title>
        <authorList>
            <person name="Lu H."/>
        </authorList>
    </citation>
    <scope>NUCLEOTIDE SEQUENCE [LARGE SCALE GENOMIC DNA]</scope>
    <source>
        <strain evidence="2 3">LYT19W</strain>
    </source>
</reference>
<evidence type="ECO:0000256" key="1">
    <source>
        <dbReference type="SAM" id="MobiDB-lite"/>
    </source>
</evidence>
<evidence type="ECO:0008006" key="4">
    <source>
        <dbReference type="Google" id="ProtNLM"/>
    </source>
</evidence>
<feature type="compositionally biased region" description="Acidic residues" evidence="1">
    <location>
        <begin position="251"/>
        <end position="265"/>
    </location>
</feature>
<accession>A0ABU9C4F3</accession>
<organism evidence="2 3">
    <name type="scientific">Ideonella margarita</name>
    <dbReference type="NCBI Taxonomy" id="2984191"/>
    <lineage>
        <taxon>Bacteria</taxon>
        <taxon>Pseudomonadati</taxon>
        <taxon>Pseudomonadota</taxon>
        <taxon>Betaproteobacteria</taxon>
        <taxon>Burkholderiales</taxon>
        <taxon>Sphaerotilaceae</taxon>
        <taxon>Ideonella</taxon>
    </lineage>
</organism>
<sequence>MSRSSTDGAAAAGVVTLTTAHRRRLRALWRSAGWPSHDALDLELLVAGLLSRHLDAAGRESLRLTDAGLHELARTVQGHRSARDAHEALVARVSLEMHRAGRLVWRGLSLRAPVAAEVAGPDGSTAAVTRWAMAMPDVFSIRPSTLEAHVEPVVHEIKVRRADLLGDLKKPAKGEAYRALASQCWYVLAAGIGDEHDVPEVYGVMRAHPVAGAEGLLRFGALEVLRPAPRRACRVPHAGWLALARATPERFDDEPQASLMPDEDVLAPGPGDAA</sequence>
<name>A0ABU9C4F3_9BURK</name>
<dbReference type="EMBL" id="JBBUTI010000006">
    <property type="protein sequence ID" value="MEK8046765.1"/>
    <property type="molecule type" value="Genomic_DNA"/>
</dbReference>
<proteinExistence type="predicted"/>
<evidence type="ECO:0000313" key="2">
    <source>
        <dbReference type="EMBL" id="MEK8046765.1"/>
    </source>
</evidence>
<dbReference type="RefSeq" id="WP_341399062.1">
    <property type="nucleotide sequence ID" value="NZ_JBBUTI010000006.1"/>
</dbReference>
<evidence type="ECO:0000313" key="3">
    <source>
        <dbReference type="Proteomes" id="UP001379945"/>
    </source>
</evidence>
<dbReference type="Proteomes" id="UP001379945">
    <property type="component" value="Unassembled WGS sequence"/>
</dbReference>
<keyword evidence="3" id="KW-1185">Reference proteome</keyword>
<feature type="region of interest" description="Disordered" evidence="1">
    <location>
        <begin position="251"/>
        <end position="274"/>
    </location>
</feature>
<protein>
    <recommendedName>
        <fullName evidence="4">PD-(D/E)XK nuclease superfamily protein</fullName>
    </recommendedName>
</protein>
<comment type="caution">
    <text evidence="2">The sequence shown here is derived from an EMBL/GenBank/DDBJ whole genome shotgun (WGS) entry which is preliminary data.</text>
</comment>
<gene>
    <name evidence="2" type="ORF">AACH00_10430</name>
</gene>